<accession>A0ABX7PMB1</accession>
<dbReference type="Proteomes" id="UP000662818">
    <property type="component" value="Chromosome"/>
</dbReference>
<keyword evidence="1" id="KW-0812">Transmembrane</keyword>
<feature type="transmembrane region" description="Helical" evidence="1">
    <location>
        <begin position="35"/>
        <end position="52"/>
    </location>
</feature>
<dbReference type="Pfam" id="PF10708">
    <property type="entry name" value="DUF2510"/>
    <property type="match status" value="1"/>
</dbReference>
<proteinExistence type="predicted"/>
<dbReference type="EMBL" id="CP022295">
    <property type="protein sequence ID" value="QSR27093.1"/>
    <property type="molecule type" value="Genomic_DNA"/>
</dbReference>
<gene>
    <name evidence="3" type="ORF">CFH99_15815</name>
</gene>
<keyword evidence="4" id="KW-1185">Reference proteome</keyword>
<reference evidence="3 4" key="1">
    <citation type="submission" date="2017-06" db="EMBL/GenBank/DDBJ databases">
        <title>Complete Genome Sequence of the Soil Carbazole-Degrading Bacterium Nocardioides aromaticivorans IC177.</title>
        <authorList>
            <person name="Vejarano F."/>
            <person name="Suzuki-Minakuchi C."/>
            <person name="Ohtsubo Y."/>
            <person name="Tsuda M."/>
            <person name="Okada K."/>
            <person name="Nojiri H."/>
        </authorList>
    </citation>
    <scope>NUCLEOTIDE SEQUENCE [LARGE SCALE GENOMIC DNA]</scope>
    <source>
        <strain evidence="3 4">IC177</strain>
    </source>
</reference>
<name>A0ABX7PMB1_9ACTN</name>
<feature type="domain" description="DUF2510" evidence="2">
    <location>
        <begin position="74"/>
        <end position="104"/>
    </location>
</feature>
<evidence type="ECO:0000259" key="2">
    <source>
        <dbReference type="Pfam" id="PF10708"/>
    </source>
</evidence>
<dbReference type="InterPro" id="IPR018929">
    <property type="entry name" value="DUF2510"/>
</dbReference>
<evidence type="ECO:0000256" key="1">
    <source>
        <dbReference type="SAM" id="Phobius"/>
    </source>
</evidence>
<dbReference type="RefSeq" id="WP_207006182.1">
    <property type="nucleotide sequence ID" value="NZ_CP022295.1"/>
</dbReference>
<keyword evidence="1" id="KW-1133">Transmembrane helix</keyword>
<feature type="transmembrane region" description="Helical" evidence="1">
    <location>
        <begin position="113"/>
        <end position="132"/>
    </location>
</feature>
<evidence type="ECO:0000313" key="3">
    <source>
        <dbReference type="EMBL" id="QSR27093.1"/>
    </source>
</evidence>
<evidence type="ECO:0000313" key="4">
    <source>
        <dbReference type="Proteomes" id="UP000662818"/>
    </source>
</evidence>
<feature type="transmembrane region" description="Helical" evidence="1">
    <location>
        <begin position="12"/>
        <end position="29"/>
    </location>
</feature>
<keyword evidence="1" id="KW-0472">Membrane</keyword>
<sequence>MTNAVRDAVDMFLTAIAALMIIIGAAGLLSGGQPALGAVLLVVGIAIGFWAWRRTIATKAAALEAKGSTAPTAPGWYPYPPMIGTQRYWDGAEWLGEPAPLGPQGGGIDTWKGIRIVAVGILAAAATIYVVYRWSQPSDLDCSLQRLEYANGERSLYDVDDACR</sequence>
<organism evidence="3 4">
    <name type="scientific">Nocardioides aromaticivorans</name>
    <dbReference type="NCBI Taxonomy" id="200618"/>
    <lineage>
        <taxon>Bacteria</taxon>
        <taxon>Bacillati</taxon>
        <taxon>Actinomycetota</taxon>
        <taxon>Actinomycetes</taxon>
        <taxon>Propionibacteriales</taxon>
        <taxon>Nocardioidaceae</taxon>
        <taxon>Nocardioides</taxon>
    </lineage>
</organism>
<protein>
    <recommendedName>
        <fullName evidence="2">DUF2510 domain-containing protein</fullName>
    </recommendedName>
</protein>